<accession>A0A2T0AAK4</accession>
<dbReference type="SUPFAM" id="SSF54928">
    <property type="entry name" value="RNA-binding domain, RBD"/>
    <property type="match status" value="2"/>
</dbReference>
<keyword evidence="1 2" id="KW-0694">RNA-binding</keyword>
<evidence type="ECO:0000256" key="3">
    <source>
        <dbReference type="SAM" id="MobiDB-lite"/>
    </source>
</evidence>
<comment type="caution">
    <text evidence="5">The sequence shown here is derived from an EMBL/GenBank/DDBJ whole genome shotgun (WGS) entry which is preliminary data.</text>
</comment>
<dbReference type="InterPro" id="IPR035979">
    <property type="entry name" value="RBD_domain_sf"/>
</dbReference>
<evidence type="ECO:0000256" key="1">
    <source>
        <dbReference type="ARBA" id="ARBA00022884"/>
    </source>
</evidence>
<dbReference type="AlphaFoldDB" id="A0A2T0AAK4"/>
<reference evidence="5 6" key="1">
    <citation type="journal article" date="2018" name="Elife">
        <title>Functional genomics of lipid metabolism in the oleaginous yeast Rhodosporidium toruloides.</title>
        <authorList>
            <person name="Coradetti S.T."/>
            <person name="Pinel D."/>
            <person name="Geiselman G."/>
            <person name="Ito M."/>
            <person name="Mondo S."/>
            <person name="Reilly M.C."/>
            <person name="Cheng Y.F."/>
            <person name="Bauer S."/>
            <person name="Grigoriev I."/>
            <person name="Gladden J.M."/>
            <person name="Simmons B.A."/>
            <person name="Brem R."/>
            <person name="Arkin A.P."/>
            <person name="Skerker J.M."/>
        </authorList>
    </citation>
    <scope>NUCLEOTIDE SEQUENCE [LARGE SCALE GENOMIC DNA]</scope>
    <source>
        <strain evidence="5 6">NBRC 0880</strain>
    </source>
</reference>
<dbReference type="OrthoDB" id="277802at2759"/>
<feature type="region of interest" description="Disordered" evidence="3">
    <location>
        <begin position="153"/>
        <end position="230"/>
    </location>
</feature>
<dbReference type="Gene3D" id="3.30.70.330">
    <property type="match status" value="2"/>
</dbReference>
<dbReference type="Pfam" id="PF00076">
    <property type="entry name" value="RRM_1"/>
    <property type="match status" value="2"/>
</dbReference>
<dbReference type="SMART" id="SM00360">
    <property type="entry name" value="RRM"/>
    <property type="match status" value="2"/>
</dbReference>
<feature type="domain" description="RRM" evidence="4">
    <location>
        <begin position="229"/>
        <end position="309"/>
    </location>
</feature>
<dbReference type="InterPro" id="IPR000504">
    <property type="entry name" value="RRM_dom"/>
</dbReference>
<evidence type="ECO:0000313" key="6">
    <source>
        <dbReference type="Proteomes" id="UP000239560"/>
    </source>
</evidence>
<dbReference type="PROSITE" id="PS50102">
    <property type="entry name" value="RRM"/>
    <property type="match status" value="2"/>
</dbReference>
<dbReference type="GO" id="GO:0003723">
    <property type="term" value="F:RNA binding"/>
    <property type="evidence" value="ECO:0007669"/>
    <property type="project" value="UniProtKB-UniRule"/>
</dbReference>
<feature type="domain" description="RRM" evidence="4">
    <location>
        <begin position="8"/>
        <end position="122"/>
    </location>
</feature>
<dbReference type="PANTHER" id="PTHR10501">
    <property type="entry name" value="U1 SMALL NUCLEAR RIBONUCLEOPROTEIN A/U2 SMALL NUCLEAR RIBONUCLEOPROTEIN B"/>
    <property type="match status" value="1"/>
</dbReference>
<dbReference type="InterPro" id="IPR012677">
    <property type="entry name" value="Nucleotide-bd_a/b_plait_sf"/>
</dbReference>
<evidence type="ECO:0000259" key="4">
    <source>
        <dbReference type="PROSITE" id="PS50102"/>
    </source>
</evidence>
<proteinExistence type="predicted"/>
<feature type="compositionally biased region" description="Acidic residues" evidence="3">
    <location>
        <begin position="179"/>
        <end position="192"/>
    </location>
</feature>
<feature type="compositionally biased region" description="Basic and acidic residues" evidence="3">
    <location>
        <begin position="165"/>
        <end position="178"/>
    </location>
</feature>
<evidence type="ECO:0000313" key="5">
    <source>
        <dbReference type="EMBL" id="PRQ75035.1"/>
    </source>
</evidence>
<dbReference type="EMBL" id="LCTV02000005">
    <property type="protein sequence ID" value="PRQ75035.1"/>
    <property type="molecule type" value="Genomic_DNA"/>
</dbReference>
<protein>
    <recommendedName>
        <fullName evidence="4">RRM domain-containing protein</fullName>
    </recommendedName>
</protein>
<feature type="compositionally biased region" description="Acidic residues" evidence="3">
    <location>
        <begin position="202"/>
        <end position="216"/>
    </location>
</feature>
<dbReference type="FunFam" id="3.30.70.330:FF:000029">
    <property type="entry name" value="U2 small nuclear ribonucleoprotein B"/>
    <property type="match status" value="1"/>
</dbReference>
<gene>
    <name evidence="5" type="ORF">AAT19DRAFT_14057</name>
</gene>
<organism evidence="5 6">
    <name type="scientific">Rhodotorula toruloides</name>
    <name type="common">Yeast</name>
    <name type="synonym">Rhodosporidium toruloides</name>
    <dbReference type="NCBI Taxonomy" id="5286"/>
    <lineage>
        <taxon>Eukaryota</taxon>
        <taxon>Fungi</taxon>
        <taxon>Dikarya</taxon>
        <taxon>Basidiomycota</taxon>
        <taxon>Pucciniomycotina</taxon>
        <taxon>Microbotryomycetes</taxon>
        <taxon>Sporidiobolales</taxon>
        <taxon>Sporidiobolaceae</taxon>
        <taxon>Rhodotorula</taxon>
    </lineage>
</organism>
<dbReference type="Proteomes" id="UP000239560">
    <property type="component" value="Unassembled WGS sequence"/>
</dbReference>
<name>A0A2T0AAK4_RHOTO</name>
<sequence length="310" mass="33662">MSASQPSQTLYISNIAYDKARKDGASRCPPRPARPPHLAMNLPDPPACPALLAAVSTEIRRALYALFSTYGRVVDVVHTRAPRMRGTAFVVFRDLASSTAAMRGLDGESFYGRGLRISYAKGTSYATIAQTEGPEAVYAIKLGLRDANEEAGNKSRLTVSGAQKKLIDDRRKEKRGREDEEEEEEEEDEDEEPQAKKSKQAEEEDDAMEESDDEEAPAPTAGQGSEPNPILYIEGLPAEVTSEMLSALFQQYPGLSSIRLLPVPVGAAKNSGTAFVSYDSTTQAGVAKEALDGFLVDRDAPMKVSWAKRG</sequence>
<evidence type="ECO:0000256" key="2">
    <source>
        <dbReference type="PROSITE-ProRule" id="PRU00176"/>
    </source>
</evidence>
<dbReference type="CDD" id="cd12247">
    <property type="entry name" value="RRM2_U1A_like"/>
    <property type="match status" value="1"/>
</dbReference>